<keyword evidence="8" id="KW-1185">Reference proteome</keyword>
<dbReference type="InterPro" id="IPR011990">
    <property type="entry name" value="TPR-like_helical_dom_sf"/>
</dbReference>
<comment type="similarity">
    <text evidence="2">Belongs to the TTC19 family.</text>
</comment>
<accession>A0AAD9K2U4</accession>
<dbReference type="SUPFAM" id="SSF48452">
    <property type="entry name" value="TPR-like"/>
    <property type="match status" value="2"/>
</dbReference>
<evidence type="ECO:0008006" key="9">
    <source>
        <dbReference type="Google" id="ProtNLM"/>
    </source>
</evidence>
<evidence type="ECO:0000256" key="6">
    <source>
        <dbReference type="ARBA" id="ARBA00023128"/>
    </source>
</evidence>
<organism evidence="7 8">
    <name type="scientific">Ridgeia piscesae</name>
    <name type="common">Tubeworm</name>
    <dbReference type="NCBI Taxonomy" id="27915"/>
    <lineage>
        <taxon>Eukaryota</taxon>
        <taxon>Metazoa</taxon>
        <taxon>Spiralia</taxon>
        <taxon>Lophotrochozoa</taxon>
        <taxon>Annelida</taxon>
        <taxon>Polychaeta</taxon>
        <taxon>Sedentaria</taxon>
        <taxon>Canalipalpata</taxon>
        <taxon>Sabellida</taxon>
        <taxon>Siboglinidae</taxon>
        <taxon>Ridgeia</taxon>
    </lineage>
</organism>
<comment type="caution">
    <text evidence="7">The sequence shown here is derived from an EMBL/GenBank/DDBJ whole genome shotgun (WGS) entry which is preliminary data.</text>
</comment>
<evidence type="ECO:0000256" key="5">
    <source>
        <dbReference type="ARBA" id="ARBA00022946"/>
    </source>
</evidence>
<sequence>MAVPITTLGRWRNVIKSFATLGMRKPISPTKYKGQLYKWQSTLRCGLKPRGPVRNMDMKSILSRISLVAIAAGLKENNTPISEREQAATDELTLVIKRSILAKMKGEFEKAEQLCHEALAMLVPLKREKVFSAEKLLQVTVYVYDVMANLALAQGEMDKAETMFKETLKGLLQQGMQQDANAVVDISLKLAMIYASQGNEEQAMQGYKFCIDTQKNKMSGGELDESTEEDTKALLGLSMDCYSRFLLSREYYTEAEEFLTNALDIAQSVFDENDTQLAALYSDLANVKSMLGKNDAALSNIKTALDIAKRSDSPIEAVLHCNLGNICLNRGEAKDAQSHCARALKLAKKLKYKEVILQANECLKEAKDMRK</sequence>
<dbReference type="InterPro" id="IPR040395">
    <property type="entry name" value="TTC19"/>
</dbReference>
<evidence type="ECO:0000256" key="1">
    <source>
        <dbReference type="ARBA" id="ARBA00004173"/>
    </source>
</evidence>
<keyword evidence="6" id="KW-0496">Mitochondrion</keyword>
<dbReference type="Proteomes" id="UP001209878">
    <property type="component" value="Unassembled WGS sequence"/>
</dbReference>
<dbReference type="InterPro" id="IPR019734">
    <property type="entry name" value="TPR_rpt"/>
</dbReference>
<dbReference type="EMBL" id="JAODUO010001446">
    <property type="protein sequence ID" value="KAK2163742.1"/>
    <property type="molecule type" value="Genomic_DNA"/>
</dbReference>
<comment type="subcellular location">
    <subcellularLocation>
        <location evidence="1">Mitochondrion</location>
    </subcellularLocation>
</comment>
<evidence type="ECO:0000313" key="8">
    <source>
        <dbReference type="Proteomes" id="UP001209878"/>
    </source>
</evidence>
<protein>
    <recommendedName>
        <fullName evidence="9">MalT-like TPR region domain-containing protein</fullName>
    </recommendedName>
</protein>
<keyword evidence="4" id="KW-0802">TPR repeat</keyword>
<dbReference type="SMART" id="SM00028">
    <property type="entry name" value="TPR"/>
    <property type="match status" value="3"/>
</dbReference>
<keyword evidence="5" id="KW-0809">Transit peptide</keyword>
<name>A0AAD9K2U4_RIDPI</name>
<dbReference type="GO" id="GO:0034551">
    <property type="term" value="P:mitochondrial respiratory chain complex III assembly"/>
    <property type="evidence" value="ECO:0007669"/>
    <property type="project" value="InterPro"/>
</dbReference>
<dbReference type="PANTHER" id="PTHR13143:SF6">
    <property type="entry name" value="TETRATRICOPEPTIDE REPEAT PROTEIN 19, MITOCHONDRIAL"/>
    <property type="match status" value="1"/>
</dbReference>
<evidence type="ECO:0000256" key="2">
    <source>
        <dbReference type="ARBA" id="ARBA00008219"/>
    </source>
</evidence>
<reference evidence="7" key="1">
    <citation type="journal article" date="2023" name="Mol. Biol. Evol.">
        <title>Third-Generation Sequencing Reveals the Adaptive Role of the Epigenome in Three Deep-Sea Polychaetes.</title>
        <authorList>
            <person name="Perez M."/>
            <person name="Aroh O."/>
            <person name="Sun Y."/>
            <person name="Lan Y."/>
            <person name="Juniper S.K."/>
            <person name="Young C.R."/>
            <person name="Angers B."/>
            <person name="Qian P.Y."/>
        </authorList>
    </citation>
    <scope>NUCLEOTIDE SEQUENCE</scope>
    <source>
        <strain evidence="7">R07B-5</strain>
    </source>
</reference>
<dbReference type="Pfam" id="PF13424">
    <property type="entry name" value="TPR_12"/>
    <property type="match status" value="1"/>
</dbReference>
<evidence type="ECO:0000256" key="4">
    <source>
        <dbReference type="ARBA" id="ARBA00022803"/>
    </source>
</evidence>
<evidence type="ECO:0000256" key="3">
    <source>
        <dbReference type="ARBA" id="ARBA00022737"/>
    </source>
</evidence>
<dbReference type="AlphaFoldDB" id="A0AAD9K2U4"/>
<dbReference type="GO" id="GO:0005743">
    <property type="term" value="C:mitochondrial inner membrane"/>
    <property type="evidence" value="ECO:0007669"/>
    <property type="project" value="TreeGrafter"/>
</dbReference>
<keyword evidence="3" id="KW-0677">Repeat</keyword>
<proteinExistence type="inferred from homology"/>
<evidence type="ECO:0000313" key="7">
    <source>
        <dbReference type="EMBL" id="KAK2163742.1"/>
    </source>
</evidence>
<dbReference type="PANTHER" id="PTHR13143">
    <property type="entry name" value="TETRATRICOPEPTIDE REPEAT PROTEIN 19"/>
    <property type="match status" value="1"/>
</dbReference>
<gene>
    <name evidence="7" type="ORF">NP493_1447g00040</name>
</gene>
<dbReference type="Gene3D" id="1.25.40.10">
    <property type="entry name" value="Tetratricopeptide repeat domain"/>
    <property type="match status" value="2"/>
</dbReference>